<evidence type="ECO:0000313" key="5">
    <source>
        <dbReference type="Proteomes" id="UP001219933"/>
    </source>
</evidence>
<feature type="domain" description="Far11/STRP N-terminal" evidence="2">
    <location>
        <begin position="74"/>
        <end position="371"/>
    </location>
</feature>
<feature type="region of interest" description="Disordered" evidence="1">
    <location>
        <begin position="414"/>
        <end position="440"/>
    </location>
</feature>
<feature type="compositionally biased region" description="Basic and acidic residues" evidence="1">
    <location>
        <begin position="953"/>
        <end position="963"/>
    </location>
</feature>
<proteinExistence type="predicted"/>
<organism evidence="4 5">
    <name type="scientific">Malassezia cuniculi</name>
    <dbReference type="NCBI Taxonomy" id="948313"/>
    <lineage>
        <taxon>Eukaryota</taxon>
        <taxon>Fungi</taxon>
        <taxon>Dikarya</taxon>
        <taxon>Basidiomycota</taxon>
        <taxon>Ustilaginomycotina</taxon>
        <taxon>Malasseziomycetes</taxon>
        <taxon>Malasseziales</taxon>
        <taxon>Malasseziaceae</taxon>
        <taxon>Malassezia</taxon>
    </lineage>
</organism>
<evidence type="ECO:0000259" key="3">
    <source>
        <dbReference type="SMART" id="SM01293"/>
    </source>
</evidence>
<dbReference type="Pfam" id="PF07923">
    <property type="entry name" value="N1221"/>
    <property type="match status" value="1"/>
</dbReference>
<dbReference type="InterPro" id="IPR012486">
    <property type="entry name" value="Far11/STRP_N"/>
</dbReference>
<evidence type="ECO:0000256" key="1">
    <source>
        <dbReference type="SAM" id="MobiDB-lite"/>
    </source>
</evidence>
<dbReference type="EMBL" id="CP119877">
    <property type="protein sequence ID" value="WFD33193.1"/>
    <property type="molecule type" value="Genomic_DNA"/>
</dbReference>
<evidence type="ECO:0000259" key="2">
    <source>
        <dbReference type="SMART" id="SM01292"/>
    </source>
</evidence>
<sequence>MSDVRAGDQPAPLGLAAPVQLDESGTGRTGGSGRPEVPASGASPRAGHQLHGDTGSGHPAAIFRPSASPDYGAAPKYDFSLTADTDSSAAELEEFYSYVEAPILQENRIAWEEWCAANGADASWTARTPQGRRKTLQHLLSQLDLRDAAARICASRALLYHLQGTFAETSSSSEQLDWISANAHTVLHLGGVDDIYAACKRASVKHDWATRLPDYVDWAGHASSAADTAAVLTPEAKAELVEEINVELTVHLAQLYSILETQRGDFLRDTLMVLDPPLPVFAIELTASLREKSIRGFPVKKLVLVLWKSILATLGGFEDVARCKLAAREREGLAPADKTAFRVPSRPEDMRHMLSDIAAKFPTLARPHLTTEGRRAEAFSTAAAILANTASEMGAAPPGSASSLGSDPLGADVGVPGGLITHVPPPSGPKPGKQKYQTDQSRPFVFPYSDGVREGAAPFSIHEALALYQQHMYIPTALSQQWRVRQDFLHGQGTHTDEQLAVLLSHVTTGAPPRSDAERLDWVDDIYRASLPSLQSAVIVLLKLALATMTSGHTNSAYSRAVADGVPIEDAPEPTLEDIDVSRHREILNKAISATLILLLKWFRASHAMKFEYLAQIMLDSNILLLVLKMFGLQEVAQVIRWRSEVPEFGLFGYSRRLAESSDIAPQDVLGETALRIGDVWGAKNPEGYSWRNMFALTNLTRILQRLTKGKVHRILLLVQYKSIAILKRSLKVPHDGLQLYVLKLIKSQVPFCGRKWRQSNMRIITLIYLHCRPGLRDDWLVGGDMDAEIEASLPEEQSLRRLVRHYNLSVFPPRGIPPNAEMDDSSASTYPYYTVRHNESEMPKEFPADNAAVFEREAFPLAQQHSSKKSAPGRYILDEGVEGYLDTYEEELNDLFASPTPIDLPEQADSHDWSTRVNALIGASDPPTDDSASEISSIASNDTAPPADLPAEESHDDNRNDWEHMSPREMKILSSSALGDHSGRLHRSKSTEWTQTSRFDRRVNSSPLERPIMHWNMEDLVEDALAVEERDEDLPEEVLGLPTEPLPSPKPGGIDEVEHIFGA</sequence>
<reference evidence="4" key="1">
    <citation type="submission" date="2023-03" db="EMBL/GenBank/DDBJ databases">
        <title>Mating type loci evolution in Malassezia.</title>
        <authorList>
            <person name="Coelho M.A."/>
        </authorList>
    </citation>
    <scope>NUCLEOTIDE SEQUENCE</scope>
    <source>
        <strain evidence="4">CBS 11721</strain>
    </source>
</reference>
<protein>
    <submittedName>
        <fullName evidence="4">Factor arrest protein 11</fullName>
    </submittedName>
</protein>
<dbReference type="SMART" id="SM01292">
    <property type="entry name" value="N1221"/>
    <property type="match status" value="1"/>
</dbReference>
<keyword evidence="5" id="KW-1185">Reference proteome</keyword>
<dbReference type="InterPro" id="IPR021819">
    <property type="entry name" value="Far11/STRP_C"/>
</dbReference>
<evidence type="ECO:0000313" key="4">
    <source>
        <dbReference type="EMBL" id="WFD33193.1"/>
    </source>
</evidence>
<accession>A0AAF0J4H0</accession>
<feature type="region of interest" description="Disordered" evidence="1">
    <location>
        <begin position="921"/>
        <end position="963"/>
    </location>
</feature>
<dbReference type="PANTHER" id="PTHR13239">
    <property type="entry name" value="PROTEIN REQUIRED FOR HYPHAL ANASTOMOSIS HAM-2"/>
    <property type="match status" value="1"/>
</dbReference>
<name>A0AAF0J4H0_9BASI</name>
<feature type="region of interest" description="Disordered" evidence="1">
    <location>
        <begin position="1030"/>
        <end position="1056"/>
    </location>
</feature>
<dbReference type="PANTHER" id="PTHR13239:SF4">
    <property type="entry name" value="AT25231P"/>
    <property type="match status" value="1"/>
</dbReference>
<dbReference type="Proteomes" id="UP001219933">
    <property type="component" value="Chromosome 1"/>
</dbReference>
<dbReference type="SMART" id="SM01293">
    <property type="entry name" value="DUF3402"/>
    <property type="match status" value="1"/>
</dbReference>
<dbReference type="GO" id="GO:0005829">
    <property type="term" value="C:cytosol"/>
    <property type="evidence" value="ECO:0007669"/>
    <property type="project" value="TreeGrafter"/>
</dbReference>
<feature type="domain" description="Far11/STRP C-terminal" evidence="3">
    <location>
        <begin position="458"/>
        <end position="859"/>
    </location>
</feature>
<dbReference type="AlphaFoldDB" id="A0AAF0J4H0"/>
<dbReference type="GO" id="GO:0007010">
    <property type="term" value="P:cytoskeleton organization"/>
    <property type="evidence" value="ECO:0007669"/>
    <property type="project" value="TreeGrafter"/>
</dbReference>
<gene>
    <name evidence="4" type="primary">FAR11</name>
    <name evidence="4" type="ORF">MCUN1_000006</name>
</gene>
<feature type="region of interest" description="Disordered" evidence="1">
    <location>
        <begin position="980"/>
        <end position="999"/>
    </location>
</feature>
<feature type="region of interest" description="Disordered" evidence="1">
    <location>
        <begin position="1"/>
        <end position="67"/>
    </location>
</feature>
<dbReference type="Pfam" id="PF11882">
    <property type="entry name" value="DUF3402"/>
    <property type="match status" value="2"/>
</dbReference>
<dbReference type="InterPro" id="IPR040185">
    <property type="entry name" value="Far11/STRP"/>
</dbReference>